<dbReference type="Gene3D" id="2.30.30.240">
    <property type="entry name" value="PRC-barrel domain"/>
    <property type="match status" value="1"/>
</dbReference>
<proteinExistence type="predicted"/>
<dbReference type="Proteomes" id="UP001456513">
    <property type="component" value="Unassembled WGS sequence"/>
</dbReference>
<evidence type="ECO:0000313" key="3">
    <source>
        <dbReference type="Proteomes" id="UP001456513"/>
    </source>
</evidence>
<comment type="caution">
    <text evidence="2">The sequence shown here is derived from an EMBL/GenBank/DDBJ whole genome shotgun (WGS) entry which is preliminary data.</text>
</comment>
<dbReference type="RefSeq" id="WP_341441804.1">
    <property type="nucleotide sequence ID" value="NZ_JBBPCN010000001.1"/>
</dbReference>
<dbReference type="InterPro" id="IPR027275">
    <property type="entry name" value="PRC-brl_dom"/>
</dbReference>
<reference evidence="2 3" key="1">
    <citation type="submission" date="2024-03" db="EMBL/GenBank/DDBJ databases">
        <title>Rhodococcus navarretei sp. nov. and Pseudarthrobacter quantumdoti sp. nov., two new species with the ability to biosynthesize Quantum Dots isolated from soil samples at Union Glacier, Antarctica.</title>
        <authorList>
            <person name="Vargas M."/>
        </authorList>
    </citation>
    <scope>NUCLEOTIDE SEQUENCE [LARGE SCALE GENOMIC DNA]</scope>
    <source>
        <strain evidence="2 3">EXRC-4A-4</strain>
    </source>
</reference>
<accession>A0ABU9CYH3</accession>
<keyword evidence="3" id="KW-1185">Reference proteome</keyword>
<protein>
    <submittedName>
        <fullName evidence="2">PRC-barrel domain-containing protein</fullName>
    </submittedName>
</protein>
<dbReference type="SUPFAM" id="SSF50346">
    <property type="entry name" value="PRC-barrel domain"/>
    <property type="match status" value="1"/>
</dbReference>
<evidence type="ECO:0000313" key="2">
    <source>
        <dbReference type="EMBL" id="MEK8072415.1"/>
    </source>
</evidence>
<sequence>MLFSESVGRKIVSTSTADTVGAVGEFLVDPRSRTVAGLQIKKSKTGDALMWSGISSFGSDAVTVESADSIVDIGTEDSLSGLHGKAHRVIGKRALSTAGVDLGTVDDVEFDPETGAVTSVIVDTVSIEGRTLTGVGSYAVVLDHRDR</sequence>
<dbReference type="InterPro" id="IPR011033">
    <property type="entry name" value="PRC_barrel-like_sf"/>
</dbReference>
<gene>
    <name evidence="2" type="ORF">AABD04_16355</name>
</gene>
<organism evidence="2 3">
    <name type="scientific">Rhodococcus navarretei</name>
    <dbReference type="NCBI Taxonomy" id="3128981"/>
    <lineage>
        <taxon>Bacteria</taxon>
        <taxon>Bacillati</taxon>
        <taxon>Actinomycetota</taxon>
        <taxon>Actinomycetes</taxon>
        <taxon>Mycobacteriales</taxon>
        <taxon>Nocardiaceae</taxon>
        <taxon>Rhodococcus</taxon>
    </lineage>
</organism>
<evidence type="ECO:0000259" key="1">
    <source>
        <dbReference type="Pfam" id="PF05239"/>
    </source>
</evidence>
<dbReference type="Pfam" id="PF05239">
    <property type="entry name" value="PRC"/>
    <property type="match status" value="1"/>
</dbReference>
<dbReference type="EMBL" id="JBBPCN010000001">
    <property type="protein sequence ID" value="MEK8072415.1"/>
    <property type="molecule type" value="Genomic_DNA"/>
</dbReference>
<name>A0ABU9CYH3_9NOCA</name>
<feature type="domain" description="PRC-barrel" evidence="1">
    <location>
        <begin position="86"/>
        <end position="124"/>
    </location>
</feature>